<accession>A0A833JF96</accession>
<proteinExistence type="predicted"/>
<protein>
    <submittedName>
        <fullName evidence="1">Uncharacterized protein</fullName>
    </submittedName>
</protein>
<evidence type="ECO:0000313" key="1">
    <source>
        <dbReference type="EMBL" id="KAB8033621.1"/>
    </source>
</evidence>
<keyword evidence="2" id="KW-1185">Reference proteome</keyword>
<dbReference type="EMBL" id="WFLN01000004">
    <property type="protein sequence ID" value="KAB8033621.1"/>
    <property type="molecule type" value="Genomic_DNA"/>
</dbReference>
<reference evidence="1 2" key="1">
    <citation type="submission" date="2019-10" db="EMBL/GenBank/DDBJ databases">
        <title>New genus of Silvanigrellaceae.</title>
        <authorList>
            <person name="Pitt A."/>
            <person name="Hahn M.W."/>
        </authorList>
    </citation>
    <scope>NUCLEOTIDE SEQUENCE [LARGE SCALE GENOMIC DNA]</scope>
    <source>
        <strain evidence="1 2">33A1-SZDP</strain>
    </source>
</reference>
<organism evidence="1 2">
    <name type="scientific">Fluviispira multicolorata</name>
    <dbReference type="NCBI Taxonomy" id="2654512"/>
    <lineage>
        <taxon>Bacteria</taxon>
        <taxon>Pseudomonadati</taxon>
        <taxon>Bdellovibrionota</taxon>
        <taxon>Oligoflexia</taxon>
        <taxon>Silvanigrellales</taxon>
        <taxon>Silvanigrellaceae</taxon>
        <taxon>Fluviispira</taxon>
    </lineage>
</organism>
<evidence type="ECO:0000313" key="2">
    <source>
        <dbReference type="Proteomes" id="UP000442694"/>
    </source>
</evidence>
<sequence>MSYLSNSQLEKLHSWEQSLFTDPKNFTTRITNKNRNNGRLELKYDKEFIFTTHGISGGHFYSESNLTPLLKENPESVFKKWDAMSICVVSDKAPFFYGSSIGFILGIPKQNILLTSPEDLWFNNHIGTLFDKNIDPSIKEKRVKNKKIINNGLLSIHVKEKIDKILSPLELFTAPKKIITHKDIHNEVIVCGKPDVNIHRGFPKTGTIKVKAAYVLINEEINQKKEDIIMKKEYSYISQISRRFNIPIIFIPGLIK</sequence>
<dbReference type="Proteomes" id="UP000442694">
    <property type="component" value="Unassembled WGS sequence"/>
</dbReference>
<name>A0A833JF96_9BACT</name>
<dbReference type="AlphaFoldDB" id="A0A833JF96"/>
<comment type="caution">
    <text evidence="1">The sequence shown here is derived from an EMBL/GenBank/DDBJ whole genome shotgun (WGS) entry which is preliminary data.</text>
</comment>
<gene>
    <name evidence="1" type="ORF">GCL57_02630</name>
</gene>
<dbReference type="RefSeq" id="WP_152211707.1">
    <property type="nucleotide sequence ID" value="NZ_WFLN01000004.1"/>
</dbReference>